<protein>
    <submittedName>
        <fullName evidence="2">Uncharacterized protein</fullName>
    </submittedName>
</protein>
<dbReference type="EMBL" id="LR796242">
    <property type="protein sequence ID" value="CAB4130507.1"/>
    <property type="molecule type" value="Genomic_DNA"/>
</dbReference>
<reference evidence="2" key="1">
    <citation type="submission" date="2020-04" db="EMBL/GenBank/DDBJ databases">
        <authorList>
            <person name="Chiriac C."/>
            <person name="Salcher M."/>
            <person name="Ghai R."/>
            <person name="Kavagutti S V."/>
        </authorList>
    </citation>
    <scope>NUCLEOTIDE SEQUENCE</scope>
</reference>
<proteinExistence type="predicted"/>
<name>A0A6J5LBM3_9CAUD</name>
<accession>A0A6J5LBM3</accession>
<feature type="compositionally biased region" description="Basic and acidic residues" evidence="1">
    <location>
        <begin position="1"/>
        <end position="18"/>
    </location>
</feature>
<sequence>MVDKPFWDKDAPKDAKEKHLNRKQVQSAKAHARAAGRPYPNLIDNAAASRAGKRS</sequence>
<evidence type="ECO:0000256" key="1">
    <source>
        <dbReference type="SAM" id="MobiDB-lite"/>
    </source>
</evidence>
<feature type="region of interest" description="Disordered" evidence="1">
    <location>
        <begin position="1"/>
        <end position="55"/>
    </location>
</feature>
<evidence type="ECO:0000313" key="2">
    <source>
        <dbReference type="EMBL" id="CAB4130507.1"/>
    </source>
</evidence>
<gene>
    <name evidence="2" type="ORF">UFOVP120_5</name>
</gene>
<organism evidence="2">
    <name type="scientific">uncultured Caudovirales phage</name>
    <dbReference type="NCBI Taxonomy" id="2100421"/>
    <lineage>
        <taxon>Viruses</taxon>
        <taxon>Duplodnaviria</taxon>
        <taxon>Heunggongvirae</taxon>
        <taxon>Uroviricota</taxon>
        <taxon>Caudoviricetes</taxon>
        <taxon>Peduoviridae</taxon>
        <taxon>Maltschvirus</taxon>
        <taxon>Maltschvirus maltsch</taxon>
    </lineage>
</organism>